<reference evidence="5" key="1">
    <citation type="submission" date="2017-04" db="EMBL/GenBank/DDBJ databases">
        <authorList>
            <person name="Varghese N."/>
            <person name="Submissions S."/>
        </authorList>
    </citation>
    <scope>NUCLEOTIDE SEQUENCE [LARGE SCALE GENOMIC DNA]</scope>
    <source>
        <strain evidence="5">UI2</strain>
    </source>
</reference>
<dbReference type="AlphaFoldDB" id="A0A1Y6ETJ9"/>
<dbReference type="Proteomes" id="UP000194469">
    <property type="component" value="Unassembled WGS sequence"/>
</dbReference>
<accession>A0A1Y6ETJ9</accession>
<comment type="similarity">
    <text evidence="1">Belongs to the short-chain dehydrogenases/reductases (SDR) family.</text>
</comment>
<dbReference type="RefSeq" id="WP_086456433.1">
    <property type="nucleotide sequence ID" value="NZ_FXWL01000001.1"/>
</dbReference>
<evidence type="ECO:0000313" key="4">
    <source>
        <dbReference type="EMBL" id="SMQ65626.1"/>
    </source>
</evidence>
<name>A0A1Y6ETJ9_9SPHN</name>
<dbReference type="Gene3D" id="3.40.50.720">
    <property type="entry name" value="NAD(P)-binding Rossmann-like Domain"/>
    <property type="match status" value="1"/>
</dbReference>
<evidence type="ECO:0000256" key="3">
    <source>
        <dbReference type="ARBA" id="ARBA00023002"/>
    </source>
</evidence>
<dbReference type="InterPro" id="IPR002347">
    <property type="entry name" value="SDR_fam"/>
</dbReference>
<dbReference type="PRINTS" id="PR00081">
    <property type="entry name" value="GDHRDH"/>
</dbReference>
<organism evidence="4 5">
    <name type="scientific">Sphingopyxis terrae subsp. ummariensis</name>
    <dbReference type="NCBI Taxonomy" id="429001"/>
    <lineage>
        <taxon>Bacteria</taxon>
        <taxon>Pseudomonadati</taxon>
        <taxon>Pseudomonadota</taxon>
        <taxon>Alphaproteobacteria</taxon>
        <taxon>Sphingomonadales</taxon>
        <taxon>Sphingomonadaceae</taxon>
        <taxon>Sphingopyxis</taxon>
    </lineage>
</organism>
<dbReference type="FunFam" id="3.40.50.720:FF:000084">
    <property type="entry name" value="Short-chain dehydrogenase reductase"/>
    <property type="match status" value="1"/>
</dbReference>
<dbReference type="GO" id="GO:0008709">
    <property type="term" value="F:cholate 7-alpha-dehydrogenase (NAD+) activity"/>
    <property type="evidence" value="ECO:0007669"/>
    <property type="project" value="TreeGrafter"/>
</dbReference>
<dbReference type="GeneID" id="303001369"/>
<dbReference type="InterPro" id="IPR036291">
    <property type="entry name" value="NAD(P)-bd_dom_sf"/>
</dbReference>
<dbReference type="EMBL" id="FXWL01000001">
    <property type="protein sequence ID" value="SMQ65626.1"/>
    <property type="molecule type" value="Genomic_DNA"/>
</dbReference>
<keyword evidence="2" id="KW-0521">NADP</keyword>
<proteinExistence type="inferred from homology"/>
<dbReference type="PRINTS" id="PR00080">
    <property type="entry name" value="SDRFAMILY"/>
</dbReference>
<evidence type="ECO:0000313" key="5">
    <source>
        <dbReference type="Proteomes" id="UP000194469"/>
    </source>
</evidence>
<gene>
    <name evidence="4" type="ORF">SAMN06295984_1310</name>
</gene>
<evidence type="ECO:0000256" key="1">
    <source>
        <dbReference type="ARBA" id="ARBA00006484"/>
    </source>
</evidence>
<dbReference type="GO" id="GO:0005829">
    <property type="term" value="C:cytosol"/>
    <property type="evidence" value="ECO:0007669"/>
    <property type="project" value="TreeGrafter"/>
</dbReference>
<protein>
    <submittedName>
        <fullName evidence="4">NAD(P)-dependent dehydrogenase, short-chain alcohol dehydrogenase family</fullName>
    </submittedName>
</protein>
<keyword evidence="5" id="KW-1185">Reference proteome</keyword>
<dbReference type="PANTHER" id="PTHR43618:SF8">
    <property type="entry name" value="7ALPHA-HYDROXYSTEROID DEHYDROGENASE"/>
    <property type="match status" value="1"/>
</dbReference>
<dbReference type="SUPFAM" id="SSF51735">
    <property type="entry name" value="NAD(P)-binding Rossmann-fold domains"/>
    <property type="match status" value="1"/>
</dbReference>
<dbReference type="PANTHER" id="PTHR43618">
    <property type="entry name" value="7-ALPHA-HYDROXYSTEROID DEHYDROGENASE"/>
    <property type="match status" value="1"/>
</dbReference>
<evidence type="ECO:0000256" key="2">
    <source>
        <dbReference type="ARBA" id="ARBA00022857"/>
    </source>
</evidence>
<sequence>MNLNDMFGLDGRIALVTGGSRGIGKMIVEGYLAAGCARVYISARKTAQIEEAVADFETRYPGKVIGLPVDLSTVEGCRALAKELEAREEKLDILVNNAGAAWGEPFENFPEAGWDKVMDINVKSPFFLTQALHNLLKAAGTPAQPAKVINIGSIDGMRLNPWETYSYHASKAAILYLTKRMAARLVQDNIIVTAIAPGAFQSDMNKAARDHGDAVAKSIPTKRIGVPEDMAGAAIFLASKAGDYVVGETIAVDGGLVHGDLKTSIDA</sequence>
<keyword evidence="3" id="KW-0560">Oxidoreductase</keyword>
<dbReference type="Pfam" id="PF13561">
    <property type="entry name" value="adh_short_C2"/>
    <property type="match status" value="1"/>
</dbReference>
<dbReference type="InterPro" id="IPR052178">
    <property type="entry name" value="Sec_Metab_Biosynth_SDR"/>
</dbReference>